<dbReference type="Proteomes" id="UP000641741">
    <property type="component" value="Unassembled WGS sequence"/>
</dbReference>
<feature type="transmembrane region" description="Helical" evidence="8">
    <location>
        <begin position="137"/>
        <end position="158"/>
    </location>
</feature>
<keyword evidence="5" id="KW-0378">Hydrolase</keyword>
<evidence type="ECO:0000256" key="6">
    <source>
        <dbReference type="ARBA" id="ARBA00022989"/>
    </source>
</evidence>
<evidence type="ECO:0000256" key="1">
    <source>
        <dbReference type="ARBA" id="ARBA00022475"/>
    </source>
</evidence>
<evidence type="ECO:0000256" key="7">
    <source>
        <dbReference type="ARBA" id="ARBA00023136"/>
    </source>
</evidence>
<keyword evidence="2" id="KW-0673">Quorum sensing</keyword>
<dbReference type="RefSeq" id="WP_186968946.1">
    <property type="nucleotide sequence ID" value="NZ_JACOPK010000001.1"/>
</dbReference>
<evidence type="ECO:0000256" key="4">
    <source>
        <dbReference type="ARBA" id="ARBA00022692"/>
    </source>
</evidence>
<gene>
    <name evidence="9" type="ORF">H8S02_01670</name>
</gene>
<feature type="transmembrane region" description="Helical" evidence="8">
    <location>
        <begin position="103"/>
        <end position="125"/>
    </location>
</feature>
<keyword evidence="6 8" id="KW-1133">Transmembrane helix</keyword>
<sequence>MGLSAKITAFLITQNIVPAKDREIYEYGFDLLIADFINFSLILLIGLLHGQLLKSIIYLIIFVGLRSVCGGYHAKTHLKCHICTISAYIAFLLLQYIFKNSTVVMLCINCIMAIPIILFAPIAHANKPLSPSVYRRNRVLSIIITLGLIILAALLHCYGCKESIVISLTLWIVSLCMIPAIKPHSFHLIHFRRKRT</sequence>
<evidence type="ECO:0000256" key="3">
    <source>
        <dbReference type="ARBA" id="ARBA00022670"/>
    </source>
</evidence>
<keyword evidence="1" id="KW-1003">Cell membrane</keyword>
<evidence type="ECO:0000256" key="2">
    <source>
        <dbReference type="ARBA" id="ARBA00022654"/>
    </source>
</evidence>
<evidence type="ECO:0000256" key="8">
    <source>
        <dbReference type="SAM" id="Phobius"/>
    </source>
</evidence>
<keyword evidence="7 8" id="KW-0472">Membrane</keyword>
<feature type="transmembrane region" description="Helical" evidence="8">
    <location>
        <begin position="80"/>
        <end position="97"/>
    </location>
</feature>
<organism evidence="9 10">
    <name type="scientific">Agathobaculum hominis</name>
    <dbReference type="NCBI Taxonomy" id="2763014"/>
    <lineage>
        <taxon>Bacteria</taxon>
        <taxon>Bacillati</taxon>
        <taxon>Bacillota</taxon>
        <taxon>Clostridia</taxon>
        <taxon>Eubacteriales</taxon>
        <taxon>Butyricicoccaceae</taxon>
        <taxon>Agathobaculum</taxon>
    </lineage>
</organism>
<accession>A0ABR7GK20</accession>
<keyword evidence="4 8" id="KW-0812">Transmembrane</keyword>
<keyword evidence="10" id="KW-1185">Reference proteome</keyword>
<dbReference type="EMBL" id="JACOPK010000001">
    <property type="protein sequence ID" value="MBC5694661.1"/>
    <property type="molecule type" value="Genomic_DNA"/>
</dbReference>
<name>A0ABR7GK20_9FIRM</name>
<feature type="transmembrane region" description="Helical" evidence="8">
    <location>
        <begin position="164"/>
        <end position="181"/>
    </location>
</feature>
<proteinExistence type="predicted"/>
<dbReference type="Pfam" id="PF04647">
    <property type="entry name" value="AgrB"/>
    <property type="match status" value="1"/>
</dbReference>
<evidence type="ECO:0000313" key="10">
    <source>
        <dbReference type="Proteomes" id="UP000641741"/>
    </source>
</evidence>
<evidence type="ECO:0000313" key="9">
    <source>
        <dbReference type="EMBL" id="MBC5694661.1"/>
    </source>
</evidence>
<dbReference type="SMART" id="SM00793">
    <property type="entry name" value="AgrB"/>
    <property type="match status" value="1"/>
</dbReference>
<evidence type="ECO:0000256" key="5">
    <source>
        <dbReference type="ARBA" id="ARBA00022801"/>
    </source>
</evidence>
<protein>
    <submittedName>
        <fullName evidence="9">Accessory gene regulator B family protein</fullName>
    </submittedName>
</protein>
<comment type="caution">
    <text evidence="9">The sequence shown here is derived from an EMBL/GenBank/DDBJ whole genome shotgun (WGS) entry which is preliminary data.</text>
</comment>
<dbReference type="InterPro" id="IPR006741">
    <property type="entry name" value="AgrB"/>
</dbReference>
<keyword evidence="3" id="KW-0645">Protease</keyword>
<reference evidence="9 10" key="1">
    <citation type="submission" date="2020-08" db="EMBL/GenBank/DDBJ databases">
        <title>Genome public.</title>
        <authorList>
            <person name="Liu C."/>
            <person name="Sun Q."/>
        </authorList>
    </citation>
    <scope>NUCLEOTIDE SEQUENCE [LARGE SCALE GENOMIC DNA]</scope>
    <source>
        <strain evidence="9 10">M2</strain>
    </source>
</reference>